<protein>
    <submittedName>
        <fullName evidence="1">Cupin</fullName>
    </submittedName>
</protein>
<dbReference type="SUPFAM" id="SSF51182">
    <property type="entry name" value="RmlC-like cupins"/>
    <property type="match status" value="1"/>
</dbReference>
<dbReference type="InterPro" id="IPR014710">
    <property type="entry name" value="RmlC-like_jellyroll"/>
</dbReference>
<dbReference type="InterPro" id="IPR011051">
    <property type="entry name" value="RmlC_Cupin_sf"/>
</dbReference>
<proteinExistence type="predicted"/>
<accession>A0ABS6Z9F8</accession>
<name>A0ABS6Z9F8_9ACTN</name>
<dbReference type="RefSeq" id="WP_219668870.1">
    <property type="nucleotide sequence ID" value="NZ_WTFF01000161.1"/>
</dbReference>
<sequence length="105" mass="11065">MDDLNALADEHLALAREHPHGRSAHLVLRDQPLRQSVIALVAGTTLDEHLTPPAASLQVMRGTVRVVAASGEIELGPGTLHLLPPDPHSLTALTDAVVLLTAVNP</sequence>
<evidence type="ECO:0000313" key="2">
    <source>
        <dbReference type="Proteomes" id="UP000812013"/>
    </source>
</evidence>
<evidence type="ECO:0000313" key="1">
    <source>
        <dbReference type="EMBL" id="MBW5484390.1"/>
    </source>
</evidence>
<dbReference type="EMBL" id="WTFF01000161">
    <property type="protein sequence ID" value="MBW5484390.1"/>
    <property type="molecule type" value="Genomic_DNA"/>
</dbReference>
<comment type="caution">
    <text evidence="1">The sequence shown here is derived from an EMBL/GenBank/DDBJ whole genome shotgun (WGS) entry which is preliminary data.</text>
</comment>
<dbReference type="Proteomes" id="UP000812013">
    <property type="component" value="Unassembled WGS sequence"/>
</dbReference>
<gene>
    <name evidence="1" type="ORF">GPJ59_21530</name>
</gene>
<dbReference type="Gene3D" id="2.60.120.10">
    <property type="entry name" value="Jelly Rolls"/>
    <property type="match status" value="1"/>
</dbReference>
<organism evidence="1 2">
    <name type="scientific">Streptomyces bambusae</name>
    <dbReference type="NCBI Taxonomy" id="1550616"/>
    <lineage>
        <taxon>Bacteria</taxon>
        <taxon>Bacillati</taxon>
        <taxon>Actinomycetota</taxon>
        <taxon>Actinomycetes</taxon>
        <taxon>Kitasatosporales</taxon>
        <taxon>Streptomycetaceae</taxon>
        <taxon>Streptomyces</taxon>
    </lineage>
</organism>
<keyword evidence="2" id="KW-1185">Reference proteome</keyword>
<reference evidence="1 2" key="1">
    <citation type="submission" date="2019-12" db="EMBL/GenBank/DDBJ databases">
        <title>Genome sequence of Streptomyces bambusae.</title>
        <authorList>
            <person name="Bansal K."/>
            <person name="Choksket S."/>
            <person name="Korpole S."/>
            <person name="Patil P.B."/>
        </authorList>
    </citation>
    <scope>NUCLEOTIDE SEQUENCE [LARGE SCALE GENOMIC DNA]</scope>
    <source>
        <strain evidence="1 2">SK60</strain>
    </source>
</reference>